<dbReference type="EMBL" id="CM035442">
    <property type="protein sequence ID" value="KAH7279642.1"/>
    <property type="molecule type" value="Genomic_DNA"/>
</dbReference>
<name>A0A8T2Q6P2_CERRI</name>
<sequence length="218" mass="24114">MPVILLMWSSQVTMEPSMAIGQGQVWWELHANGSLDYSRGYLLELMYSKDIIISNLTFANSPSWNIHPVYCRNVLIQYLTILAPIQSPNTDGIDPDSSSHVCIEDCYVANGDDLVSIKSGWDEYGIRYGRPSSKIVIRRLAGATRSSSVPIGSEMSGGVSHVYVHGLNVGHASTGIRIKSAQGRGGYVKDIYVSDVFLRNVKTAIVFTDLYWEHPDSL</sequence>
<dbReference type="GO" id="GO:0004650">
    <property type="term" value="F:polygalacturonase activity"/>
    <property type="evidence" value="ECO:0007669"/>
    <property type="project" value="InterPro"/>
</dbReference>
<comment type="similarity">
    <text evidence="1 4">Belongs to the glycosyl hydrolase 28 family.</text>
</comment>
<evidence type="ECO:0000256" key="1">
    <source>
        <dbReference type="ARBA" id="ARBA00008834"/>
    </source>
</evidence>
<evidence type="ECO:0000256" key="2">
    <source>
        <dbReference type="ARBA" id="ARBA00022801"/>
    </source>
</evidence>
<dbReference type="InterPro" id="IPR011050">
    <property type="entry name" value="Pectin_lyase_fold/virulence"/>
</dbReference>
<keyword evidence="2 4" id="KW-0378">Hydrolase</keyword>
<evidence type="ECO:0000313" key="5">
    <source>
        <dbReference type="EMBL" id="KAH7279642.1"/>
    </source>
</evidence>
<dbReference type="InterPro" id="IPR000743">
    <property type="entry name" value="Glyco_hydro_28"/>
</dbReference>
<gene>
    <name evidence="5" type="ORF">KP509_37G027900</name>
</gene>
<dbReference type="OrthoDB" id="1716516at2759"/>
<accession>A0A8T2Q6P2</accession>
<keyword evidence="6" id="KW-1185">Reference proteome</keyword>
<proteinExistence type="inferred from homology"/>
<dbReference type="OMA" id="EDCYVAN"/>
<evidence type="ECO:0000256" key="3">
    <source>
        <dbReference type="ARBA" id="ARBA00023295"/>
    </source>
</evidence>
<dbReference type="SUPFAM" id="SSF51126">
    <property type="entry name" value="Pectin lyase-like"/>
    <property type="match status" value="1"/>
</dbReference>
<comment type="caution">
    <text evidence="5">The sequence shown here is derived from an EMBL/GenBank/DDBJ whole genome shotgun (WGS) entry which is preliminary data.</text>
</comment>
<evidence type="ECO:0000313" key="6">
    <source>
        <dbReference type="Proteomes" id="UP000825935"/>
    </source>
</evidence>
<dbReference type="PANTHER" id="PTHR31339:SF9">
    <property type="entry name" value="PLASMIN AND FIBRONECTIN-BINDING PROTEIN A"/>
    <property type="match status" value="1"/>
</dbReference>
<dbReference type="AlphaFoldDB" id="A0A8T2Q6P2"/>
<evidence type="ECO:0000256" key="4">
    <source>
        <dbReference type="RuleBase" id="RU361169"/>
    </source>
</evidence>
<protein>
    <recommendedName>
        <fullName evidence="7">Polygalacturonase</fullName>
    </recommendedName>
</protein>
<dbReference type="PANTHER" id="PTHR31339">
    <property type="entry name" value="PECTIN LYASE-RELATED"/>
    <property type="match status" value="1"/>
</dbReference>
<dbReference type="Pfam" id="PF00295">
    <property type="entry name" value="Glyco_hydro_28"/>
    <property type="match status" value="1"/>
</dbReference>
<dbReference type="InterPro" id="IPR012334">
    <property type="entry name" value="Pectin_lyas_fold"/>
</dbReference>
<evidence type="ECO:0008006" key="7">
    <source>
        <dbReference type="Google" id="ProtNLM"/>
    </source>
</evidence>
<reference evidence="5" key="1">
    <citation type="submission" date="2021-08" db="EMBL/GenBank/DDBJ databases">
        <title>WGS assembly of Ceratopteris richardii.</title>
        <authorList>
            <person name="Marchant D.B."/>
            <person name="Chen G."/>
            <person name="Jenkins J."/>
            <person name="Shu S."/>
            <person name="Leebens-Mack J."/>
            <person name="Grimwood J."/>
            <person name="Schmutz J."/>
            <person name="Soltis P."/>
            <person name="Soltis D."/>
            <person name="Chen Z.-H."/>
        </authorList>
    </citation>
    <scope>NUCLEOTIDE SEQUENCE</scope>
    <source>
        <strain evidence="5">Whitten #5841</strain>
        <tissue evidence="5">Leaf</tissue>
    </source>
</reference>
<keyword evidence="3 4" id="KW-0326">Glycosidase</keyword>
<organism evidence="5 6">
    <name type="scientific">Ceratopteris richardii</name>
    <name type="common">Triangle waterfern</name>
    <dbReference type="NCBI Taxonomy" id="49495"/>
    <lineage>
        <taxon>Eukaryota</taxon>
        <taxon>Viridiplantae</taxon>
        <taxon>Streptophyta</taxon>
        <taxon>Embryophyta</taxon>
        <taxon>Tracheophyta</taxon>
        <taxon>Polypodiopsida</taxon>
        <taxon>Polypodiidae</taxon>
        <taxon>Polypodiales</taxon>
        <taxon>Pteridineae</taxon>
        <taxon>Pteridaceae</taxon>
        <taxon>Parkerioideae</taxon>
        <taxon>Ceratopteris</taxon>
    </lineage>
</organism>
<dbReference type="Gene3D" id="2.160.20.10">
    <property type="entry name" value="Single-stranded right-handed beta-helix, Pectin lyase-like"/>
    <property type="match status" value="1"/>
</dbReference>
<dbReference type="Proteomes" id="UP000825935">
    <property type="component" value="Chromosome 37"/>
</dbReference>
<dbReference type="InterPro" id="IPR051801">
    <property type="entry name" value="GH28_Enzymes"/>
</dbReference>
<dbReference type="GO" id="GO:0005975">
    <property type="term" value="P:carbohydrate metabolic process"/>
    <property type="evidence" value="ECO:0007669"/>
    <property type="project" value="InterPro"/>
</dbReference>